<dbReference type="OrthoDB" id="1842360at2"/>
<dbReference type="EMBL" id="SLUM01000014">
    <property type="protein sequence ID" value="TCL56120.1"/>
    <property type="molecule type" value="Genomic_DNA"/>
</dbReference>
<keyword evidence="2" id="KW-1133">Transmembrane helix</keyword>
<gene>
    <name evidence="3" type="ORF">EDD77_11474</name>
</gene>
<evidence type="ECO:0000256" key="2">
    <source>
        <dbReference type="SAM" id="Phobius"/>
    </source>
</evidence>
<accession>A0A4R1QXQ7</accession>
<comment type="caution">
    <text evidence="3">The sequence shown here is derived from an EMBL/GenBank/DDBJ whole genome shotgun (WGS) entry which is preliminary data.</text>
</comment>
<keyword evidence="2" id="KW-0472">Membrane</keyword>
<evidence type="ECO:0000313" key="4">
    <source>
        <dbReference type="Proteomes" id="UP000295184"/>
    </source>
</evidence>
<sequence>MKRNAPHSDAWNAQAPEREPWQEPDHFSGETPERAGGGSARLVPLVICAILLAVLLVEGVFIWGKSAQMQRNNAVYVPSAEQNVYPADESFSFGPLQRAMKVSGQGEDMGRITGAAQDEKIVRVALRMGAVNDAVWDCSGAFYLQCGGTYYPNLGGYRLKQEHPEWAMRALDGYELCESGMEEGWVYFLVPESVSEGTFWMHWLEKDEDYNNESVQAAGVPVSFAQEVAGND</sequence>
<organism evidence="3 4">
    <name type="scientific">Allofournierella massiliensis</name>
    <dbReference type="NCBI Taxonomy" id="1650663"/>
    <lineage>
        <taxon>Bacteria</taxon>
        <taxon>Bacillati</taxon>
        <taxon>Bacillota</taxon>
        <taxon>Clostridia</taxon>
        <taxon>Eubacteriales</taxon>
        <taxon>Oscillospiraceae</taxon>
        <taxon>Allofournierella</taxon>
    </lineage>
</organism>
<dbReference type="STRING" id="1650663.GCA_001486665_00999"/>
<dbReference type="Proteomes" id="UP000295184">
    <property type="component" value="Unassembled WGS sequence"/>
</dbReference>
<name>A0A4R1QXQ7_9FIRM</name>
<evidence type="ECO:0000313" key="3">
    <source>
        <dbReference type="EMBL" id="TCL56120.1"/>
    </source>
</evidence>
<feature type="region of interest" description="Disordered" evidence="1">
    <location>
        <begin position="1"/>
        <end position="35"/>
    </location>
</feature>
<feature type="transmembrane region" description="Helical" evidence="2">
    <location>
        <begin position="42"/>
        <end position="63"/>
    </location>
</feature>
<keyword evidence="2" id="KW-0812">Transmembrane</keyword>
<reference evidence="3 4" key="1">
    <citation type="submission" date="2019-03" db="EMBL/GenBank/DDBJ databases">
        <title>Genomic Encyclopedia of Type Strains, Phase IV (KMG-IV): sequencing the most valuable type-strain genomes for metagenomic binning, comparative biology and taxonomic classification.</title>
        <authorList>
            <person name="Goeker M."/>
        </authorList>
    </citation>
    <scope>NUCLEOTIDE SEQUENCE [LARGE SCALE GENOMIC DNA]</scope>
    <source>
        <strain evidence="3 4">DSM 100451</strain>
    </source>
</reference>
<evidence type="ECO:0000256" key="1">
    <source>
        <dbReference type="SAM" id="MobiDB-lite"/>
    </source>
</evidence>
<dbReference type="RefSeq" id="WP_058963474.1">
    <property type="nucleotide sequence ID" value="NZ_CABKVM010000014.1"/>
</dbReference>
<dbReference type="AlphaFoldDB" id="A0A4R1QXQ7"/>
<protein>
    <submittedName>
        <fullName evidence="3">Uncharacterized protein</fullName>
    </submittedName>
</protein>
<proteinExistence type="predicted"/>
<feature type="compositionally biased region" description="Basic and acidic residues" evidence="1">
    <location>
        <begin position="16"/>
        <end position="33"/>
    </location>
</feature>